<sequence length="562" mass="62523">MAQPERQSEEDASPRLAHVEQAWLAAARNGDVDRMKMLRNQHPKWLDLQRNVDTLAVDSDGSRSSRTTGFCSWDGFHLGTIGASALHTATWHGDTNIGQYLLQEGQDPNTEDDTGMTPIMLAIMHHNLQATRCVFRDRLAIQRNLVTDCRHEDDERTRKTMERIQLFFRFNADVDKQCRRGKTALHQATTDDTYEVAKLLISKGANIDIQDEEGKSPLYDCIQSASMLVADLLLQHGAQIHLPDSDGVTPLQLVVRTHDVPMLQIVLNHHQLVPTQGEDFAGSVLMTAADEGALPIVRFLLEEGYTSVDHQSSIGETAMHRALTNKRAAVTEFLRAFDEQARVLLLRTRADESCLHYAARYSSPDELRRLLGFYGRWRSGADVPLLEDDDVVMSLLNDVNSDGYTALFLAATSKSEDRSAKTRLMLDAGAKLLGGSPFLEIASDRTTMTLSADVQKCLSLWLSECADSRLDVATKFCIKYLAIISSLHHLQLQVNHKVLEVLVSSGQAVDLTPLLLLLPFDRRASLLLVEHVGAFGRQQGHPLVRALYEELAAAWTGLDASP</sequence>
<accession>H3H1W7</accession>
<dbReference type="GO" id="GO:0000976">
    <property type="term" value="F:transcription cis-regulatory region binding"/>
    <property type="evidence" value="ECO:0000318"/>
    <property type="project" value="GO_Central"/>
</dbReference>
<dbReference type="PANTHER" id="PTHR24193">
    <property type="entry name" value="ANKYRIN REPEAT PROTEIN"/>
    <property type="match status" value="1"/>
</dbReference>
<dbReference type="SUPFAM" id="SSF48403">
    <property type="entry name" value="Ankyrin repeat"/>
    <property type="match status" value="1"/>
</dbReference>
<keyword evidence="1" id="KW-0677">Repeat</keyword>
<protein>
    <submittedName>
        <fullName evidence="4">Uncharacterized protein</fullName>
    </submittedName>
</protein>
<dbReference type="EMBL" id="DS566106">
    <property type="status" value="NOT_ANNOTATED_CDS"/>
    <property type="molecule type" value="Genomic_DNA"/>
</dbReference>
<proteinExistence type="predicted"/>
<dbReference type="EnsemblProtists" id="Phyra84310">
    <property type="protein sequence ID" value="Phyra84310"/>
    <property type="gene ID" value="Phyra84310"/>
</dbReference>
<evidence type="ECO:0000256" key="3">
    <source>
        <dbReference type="PROSITE-ProRule" id="PRU00023"/>
    </source>
</evidence>
<dbReference type="InterPro" id="IPR002110">
    <property type="entry name" value="Ankyrin_rpt"/>
</dbReference>
<dbReference type="Proteomes" id="UP000005238">
    <property type="component" value="Unassembled WGS sequence"/>
</dbReference>
<organism evidence="4 5">
    <name type="scientific">Phytophthora ramorum</name>
    <name type="common">Sudden oak death agent</name>
    <dbReference type="NCBI Taxonomy" id="164328"/>
    <lineage>
        <taxon>Eukaryota</taxon>
        <taxon>Sar</taxon>
        <taxon>Stramenopiles</taxon>
        <taxon>Oomycota</taxon>
        <taxon>Peronosporomycetes</taxon>
        <taxon>Peronosporales</taxon>
        <taxon>Peronosporaceae</taxon>
        <taxon>Phytophthora</taxon>
    </lineage>
</organism>
<feature type="repeat" description="ANK" evidence="3">
    <location>
        <begin position="213"/>
        <end position="245"/>
    </location>
</feature>
<dbReference type="GO" id="GO:0045944">
    <property type="term" value="P:positive regulation of transcription by RNA polymerase II"/>
    <property type="evidence" value="ECO:0000318"/>
    <property type="project" value="GO_Central"/>
</dbReference>
<evidence type="ECO:0000313" key="4">
    <source>
        <dbReference type="EnsemblProtists" id="Phyra84310"/>
    </source>
</evidence>
<dbReference type="PROSITE" id="PS50297">
    <property type="entry name" value="ANK_REP_REGION"/>
    <property type="match status" value="3"/>
</dbReference>
<dbReference type="InterPro" id="IPR036770">
    <property type="entry name" value="Ankyrin_rpt-contain_sf"/>
</dbReference>
<reference evidence="4" key="2">
    <citation type="submission" date="2015-06" db="UniProtKB">
        <authorList>
            <consortium name="EnsemblProtists"/>
        </authorList>
    </citation>
    <scope>IDENTIFICATION</scope>
    <source>
        <strain evidence="4">Pr102</strain>
    </source>
</reference>
<dbReference type="Gene3D" id="1.25.40.20">
    <property type="entry name" value="Ankyrin repeat-containing domain"/>
    <property type="match status" value="3"/>
</dbReference>
<dbReference type="VEuPathDB" id="FungiDB:KRP22_2107"/>
<reference evidence="5" key="1">
    <citation type="journal article" date="2006" name="Science">
        <title>Phytophthora genome sequences uncover evolutionary origins and mechanisms of pathogenesis.</title>
        <authorList>
            <person name="Tyler B.M."/>
            <person name="Tripathy S."/>
            <person name="Zhang X."/>
            <person name="Dehal P."/>
            <person name="Jiang R.H."/>
            <person name="Aerts A."/>
            <person name="Arredondo F.D."/>
            <person name="Baxter L."/>
            <person name="Bensasson D."/>
            <person name="Beynon J.L."/>
            <person name="Chapman J."/>
            <person name="Damasceno C.M."/>
            <person name="Dorrance A.E."/>
            <person name="Dou D."/>
            <person name="Dickerman A.W."/>
            <person name="Dubchak I.L."/>
            <person name="Garbelotto M."/>
            <person name="Gijzen M."/>
            <person name="Gordon S.G."/>
            <person name="Govers F."/>
            <person name="Grunwald N.J."/>
            <person name="Huang W."/>
            <person name="Ivors K.L."/>
            <person name="Jones R.W."/>
            <person name="Kamoun S."/>
            <person name="Krampis K."/>
            <person name="Lamour K.H."/>
            <person name="Lee M.K."/>
            <person name="McDonald W.H."/>
            <person name="Medina M."/>
            <person name="Meijer H.J."/>
            <person name="Nordberg E.K."/>
            <person name="Maclean D.J."/>
            <person name="Ospina-Giraldo M.D."/>
            <person name="Morris P.F."/>
            <person name="Phuntumart V."/>
            <person name="Putnam N.H."/>
            <person name="Rash S."/>
            <person name="Rose J.K."/>
            <person name="Sakihama Y."/>
            <person name="Salamov A.A."/>
            <person name="Savidor A."/>
            <person name="Scheuring C.F."/>
            <person name="Smith B.M."/>
            <person name="Sobral B.W."/>
            <person name="Terry A."/>
            <person name="Torto-Alalibo T.A."/>
            <person name="Win J."/>
            <person name="Xu Z."/>
            <person name="Zhang H."/>
            <person name="Grigoriev I.V."/>
            <person name="Rokhsar D.S."/>
            <person name="Boore J.L."/>
        </authorList>
    </citation>
    <scope>NUCLEOTIDE SEQUENCE [LARGE SCALE GENOMIC DNA]</scope>
    <source>
        <strain evidence="5">Pr102</strain>
    </source>
</reference>
<feature type="repeat" description="ANK" evidence="3">
    <location>
        <begin position="180"/>
        <end position="212"/>
    </location>
</feature>
<keyword evidence="2 3" id="KW-0040">ANK repeat</keyword>
<dbReference type="InterPro" id="IPR050663">
    <property type="entry name" value="Ankyrin-SOCS_Box"/>
</dbReference>
<dbReference type="eggNOG" id="KOG4177">
    <property type="taxonomic scope" value="Eukaryota"/>
</dbReference>
<dbReference type="PANTHER" id="PTHR24193:SF121">
    <property type="entry name" value="ADA2A-CONTAINING COMPLEX COMPONENT 3, ISOFORM D"/>
    <property type="match status" value="1"/>
</dbReference>
<dbReference type="InParanoid" id="H3H1W7"/>
<evidence type="ECO:0000313" key="5">
    <source>
        <dbReference type="Proteomes" id="UP000005238"/>
    </source>
</evidence>
<dbReference type="STRING" id="164328.H3H1W7"/>
<keyword evidence="5" id="KW-1185">Reference proteome</keyword>
<dbReference type="PROSITE" id="PS50088">
    <property type="entry name" value="ANK_REPEAT"/>
    <property type="match status" value="3"/>
</dbReference>
<feature type="repeat" description="ANK" evidence="3">
    <location>
        <begin position="81"/>
        <end position="113"/>
    </location>
</feature>
<evidence type="ECO:0000256" key="1">
    <source>
        <dbReference type="ARBA" id="ARBA00022737"/>
    </source>
</evidence>
<dbReference type="Pfam" id="PF12796">
    <property type="entry name" value="Ank_2"/>
    <property type="match status" value="3"/>
</dbReference>
<dbReference type="GO" id="GO:0005634">
    <property type="term" value="C:nucleus"/>
    <property type="evidence" value="ECO:0000318"/>
    <property type="project" value="GO_Central"/>
</dbReference>
<dbReference type="OMA" id="IMLAIMH"/>
<dbReference type="VEuPathDB" id="FungiDB:KRP23_4683"/>
<dbReference type="SMART" id="SM00248">
    <property type="entry name" value="ANK"/>
    <property type="match status" value="8"/>
</dbReference>
<evidence type="ECO:0000256" key="2">
    <source>
        <dbReference type="ARBA" id="ARBA00023043"/>
    </source>
</evidence>
<dbReference type="AlphaFoldDB" id="H3H1W7"/>
<dbReference type="HOGENOM" id="CLU_033686_0_0_1"/>
<name>H3H1W7_PHYRM</name>